<keyword evidence="1" id="KW-1133">Transmembrane helix</keyword>
<keyword evidence="1" id="KW-0812">Transmembrane</keyword>
<protein>
    <submittedName>
        <fullName evidence="2">Uncharacterized protein</fullName>
    </submittedName>
</protein>
<keyword evidence="3" id="KW-1185">Reference proteome</keyword>
<dbReference type="RefSeq" id="WP_190966939.1">
    <property type="nucleotide sequence ID" value="NZ_JACJTB010000005.1"/>
</dbReference>
<proteinExistence type="predicted"/>
<reference evidence="2 3" key="1">
    <citation type="journal article" date="2020" name="ISME J.">
        <title>Comparative genomics reveals insights into cyanobacterial evolution and habitat adaptation.</title>
        <authorList>
            <person name="Chen M.Y."/>
            <person name="Teng W.K."/>
            <person name="Zhao L."/>
            <person name="Hu C.X."/>
            <person name="Zhou Y.K."/>
            <person name="Han B.P."/>
            <person name="Song L.R."/>
            <person name="Shu W.S."/>
        </authorList>
    </citation>
    <scope>NUCLEOTIDE SEQUENCE [LARGE SCALE GENOMIC DNA]</scope>
    <source>
        <strain evidence="2 3">FACHB-130</strain>
    </source>
</reference>
<organism evidence="2 3">
    <name type="scientific">Nostoc spongiaeforme FACHB-130</name>
    <dbReference type="NCBI Taxonomy" id="1357510"/>
    <lineage>
        <taxon>Bacteria</taxon>
        <taxon>Bacillati</taxon>
        <taxon>Cyanobacteriota</taxon>
        <taxon>Cyanophyceae</taxon>
        <taxon>Nostocales</taxon>
        <taxon>Nostocaceae</taxon>
        <taxon>Nostoc</taxon>
    </lineage>
</organism>
<dbReference type="Proteomes" id="UP000603457">
    <property type="component" value="Unassembled WGS sequence"/>
</dbReference>
<feature type="transmembrane region" description="Helical" evidence="1">
    <location>
        <begin position="38"/>
        <end position="58"/>
    </location>
</feature>
<accession>A0ABR8FRI4</accession>
<sequence>MFAKTEVKKTIEIHNAHLSRRDYQTEKTQPQDLNIPAATLYLSPIGLLFSWIIFFLILRKIKRFLDNKMVFSVNNLHQVPCKNCRFYSNNHYLKCAVQPSIVLTDEAKNCTEFSDKKDKSPEKPLFPRRD</sequence>
<comment type="caution">
    <text evidence="2">The sequence shown here is derived from an EMBL/GenBank/DDBJ whole genome shotgun (WGS) entry which is preliminary data.</text>
</comment>
<name>A0ABR8FRI4_9NOSO</name>
<evidence type="ECO:0000313" key="3">
    <source>
        <dbReference type="Proteomes" id="UP000603457"/>
    </source>
</evidence>
<evidence type="ECO:0000256" key="1">
    <source>
        <dbReference type="SAM" id="Phobius"/>
    </source>
</evidence>
<dbReference type="EMBL" id="JACJTB010000005">
    <property type="protein sequence ID" value="MBD2594023.1"/>
    <property type="molecule type" value="Genomic_DNA"/>
</dbReference>
<gene>
    <name evidence="2" type="ORF">H6G74_06730</name>
</gene>
<keyword evidence="1" id="KW-0472">Membrane</keyword>
<evidence type="ECO:0000313" key="2">
    <source>
        <dbReference type="EMBL" id="MBD2594023.1"/>
    </source>
</evidence>